<keyword evidence="1" id="KW-0808">Transferase</keyword>
<dbReference type="GO" id="GO:0016757">
    <property type="term" value="F:glycosyltransferase activity"/>
    <property type="evidence" value="ECO:0007669"/>
    <property type="project" value="InterPro"/>
</dbReference>
<dbReference type="CDD" id="cd03809">
    <property type="entry name" value="GT4_MtfB-like"/>
    <property type="match status" value="1"/>
</dbReference>
<dbReference type="GO" id="GO:0009103">
    <property type="term" value="P:lipopolysaccharide biosynthetic process"/>
    <property type="evidence" value="ECO:0007669"/>
    <property type="project" value="TreeGrafter"/>
</dbReference>
<evidence type="ECO:0000313" key="5">
    <source>
        <dbReference type="Proteomes" id="UP000177885"/>
    </source>
</evidence>
<evidence type="ECO:0000259" key="3">
    <source>
        <dbReference type="Pfam" id="PF13439"/>
    </source>
</evidence>
<dbReference type="PANTHER" id="PTHR46401:SF2">
    <property type="entry name" value="GLYCOSYLTRANSFERASE WBBK-RELATED"/>
    <property type="match status" value="1"/>
</dbReference>
<feature type="domain" description="Glycosyltransferase subfamily 4-like N-terminal" evidence="3">
    <location>
        <begin position="61"/>
        <end position="180"/>
    </location>
</feature>
<protein>
    <recommendedName>
        <fullName evidence="6">Glycosyl transferase family 1 domain-containing protein</fullName>
    </recommendedName>
</protein>
<organism evidence="4 5">
    <name type="scientific">Candidatus Uhrbacteria bacterium RIFCSPHIGHO2_01_FULL_63_20</name>
    <dbReference type="NCBI Taxonomy" id="1802385"/>
    <lineage>
        <taxon>Bacteria</taxon>
        <taxon>Candidatus Uhriibacteriota</taxon>
    </lineage>
</organism>
<dbReference type="SUPFAM" id="SSF53756">
    <property type="entry name" value="UDP-Glycosyltransferase/glycogen phosphorylase"/>
    <property type="match status" value="1"/>
</dbReference>
<dbReference type="STRING" id="1802385.A2856_00470"/>
<dbReference type="InterPro" id="IPR028098">
    <property type="entry name" value="Glyco_trans_4-like_N"/>
</dbReference>
<dbReference type="Pfam" id="PF13439">
    <property type="entry name" value="Glyco_transf_4"/>
    <property type="match status" value="1"/>
</dbReference>
<gene>
    <name evidence="4" type="ORF">A2856_00470</name>
</gene>
<dbReference type="AlphaFoldDB" id="A0A1F7TMW5"/>
<comment type="caution">
    <text evidence="4">The sequence shown here is derived from an EMBL/GenBank/DDBJ whole genome shotgun (WGS) entry which is preliminary data.</text>
</comment>
<dbReference type="Pfam" id="PF00534">
    <property type="entry name" value="Glycos_transf_1"/>
    <property type="match status" value="1"/>
</dbReference>
<evidence type="ECO:0008006" key="6">
    <source>
        <dbReference type="Google" id="ProtNLM"/>
    </source>
</evidence>
<name>A0A1F7TMW5_9BACT</name>
<dbReference type="InterPro" id="IPR001296">
    <property type="entry name" value="Glyco_trans_1"/>
</dbReference>
<accession>A0A1F7TMW5</accession>
<dbReference type="Gene3D" id="3.40.50.2000">
    <property type="entry name" value="Glycogen Phosphorylase B"/>
    <property type="match status" value="2"/>
</dbReference>
<proteinExistence type="predicted"/>
<feature type="domain" description="Glycosyl transferase family 1" evidence="2">
    <location>
        <begin position="194"/>
        <end position="354"/>
    </location>
</feature>
<reference evidence="4 5" key="1">
    <citation type="journal article" date="2016" name="Nat. Commun.">
        <title>Thousands of microbial genomes shed light on interconnected biogeochemical processes in an aquifer system.</title>
        <authorList>
            <person name="Anantharaman K."/>
            <person name="Brown C.T."/>
            <person name="Hug L.A."/>
            <person name="Sharon I."/>
            <person name="Castelle C.J."/>
            <person name="Probst A.J."/>
            <person name="Thomas B.C."/>
            <person name="Singh A."/>
            <person name="Wilkins M.J."/>
            <person name="Karaoz U."/>
            <person name="Brodie E.L."/>
            <person name="Williams K.H."/>
            <person name="Hubbard S.S."/>
            <person name="Banfield J.F."/>
        </authorList>
    </citation>
    <scope>NUCLEOTIDE SEQUENCE [LARGE SCALE GENOMIC DNA]</scope>
</reference>
<dbReference type="Proteomes" id="UP000177885">
    <property type="component" value="Unassembled WGS sequence"/>
</dbReference>
<sequence>MQVLVNARHLANPSTGVGEYTTQLLRAAFAIDPEDSFTLLSTGSRSADPLMLPLGKGELAHVHRRIPNLLLNASVLLMGRPTLSDLAHERPDAIWLPNLDIVEVPDGARTALTIHDLSWYLFPELYSRKMRAWHAACRPERLIKRADVLLVPSKSTAEALAAAFPSVSPRITVIPHGVDRRFSPNQEPSDHGWKSKLKLPSRYLLFVGTLEPRKNVTRIIDAVAQYRERSGDPIHLALAGGFGWNNRDIRRRLVRPDVQGWVHVLGYVPSEARPTLYRHAQALLWPSLYEGFGLPILEAMASGTPVIASVSPGVAETAGEAAVLVDPLIPSDIADALGQLLGSGSLQMRLKEAGLRRAADFSWEVAARETLQTIRG</sequence>
<evidence type="ECO:0000313" key="4">
    <source>
        <dbReference type="EMBL" id="OGL66958.1"/>
    </source>
</evidence>
<evidence type="ECO:0000256" key="1">
    <source>
        <dbReference type="ARBA" id="ARBA00022679"/>
    </source>
</evidence>
<dbReference type="EMBL" id="MGDT01000004">
    <property type="protein sequence ID" value="OGL66958.1"/>
    <property type="molecule type" value="Genomic_DNA"/>
</dbReference>
<evidence type="ECO:0000259" key="2">
    <source>
        <dbReference type="Pfam" id="PF00534"/>
    </source>
</evidence>
<dbReference type="PANTHER" id="PTHR46401">
    <property type="entry name" value="GLYCOSYLTRANSFERASE WBBK-RELATED"/>
    <property type="match status" value="1"/>
</dbReference>